<dbReference type="InterPro" id="IPR003790">
    <property type="entry name" value="GHL10"/>
</dbReference>
<evidence type="ECO:0000313" key="4">
    <source>
        <dbReference type="Proteomes" id="UP000000557"/>
    </source>
</evidence>
<accession>Q7NJN0</accession>
<dbReference type="PANTHER" id="PTHR43405">
    <property type="entry name" value="GLYCOSYL HYDROLASE DIGH"/>
    <property type="match status" value="1"/>
</dbReference>
<dbReference type="HOGENOM" id="CLU_029517_1_1_3"/>
<dbReference type="EnsemblBacteria" id="BAC89743">
    <property type="protein sequence ID" value="BAC89743"/>
    <property type="gene ID" value="BAC89743"/>
</dbReference>
<dbReference type="AlphaFoldDB" id="Q7NJN0"/>
<dbReference type="STRING" id="251221.gene:10759294"/>
<evidence type="ECO:0000256" key="1">
    <source>
        <dbReference type="ARBA" id="ARBA00022729"/>
    </source>
</evidence>
<organism evidence="3 4">
    <name type="scientific">Gloeobacter violaceus (strain ATCC 29082 / PCC 7421)</name>
    <dbReference type="NCBI Taxonomy" id="251221"/>
    <lineage>
        <taxon>Bacteria</taxon>
        <taxon>Bacillati</taxon>
        <taxon>Cyanobacteriota</taxon>
        <taxon>Cyanophyceae</taxon>
        <taxon>Gloeobacterales</taxon>
        <taxon>Gloeobacteraceae</taxon>
        <taxon>Gloeobacter</taxon>
    </lineage>
</organism>
<reference evidence="3 4" key="1">
    <citation type="journal article" date="2003" name="DNA Res.">
        <title>Complete genome structure of Gloeobacter violaceus PCC 7421, a cyanobacterium that lacks thylakoids.</title>
        <authorList>
            <person name="Nakamura Y."/>
            <person name="Kaneko T."/>
            <person name="Sato S."/>
            <person name="Mimuro M."/>
            <person name="Miyashita H."/>
            <person name="Tsuchiya T."/>
            <person name="Sasamoto S."/>
            <person name="Watanabe A."/>
            <person name="Kawashima K."/>
            <person name="Kishida Y."/>
            <person name="Kiyokawa C."/>
            <person name="Kohara M."/>
            <person name="Matsumoto M."/>
            <person name="Matsuno A."/>
            <person name="Nakazaki N."/>
            <person name="Shimpo S."/>
            <person name="Takeuchi C."/>
            <person name="Yamada M."/>
            <person name="Tabata S."/>
        </authorList>
    </citation>
    <scope>NUCLEOTIDE SEQUENCE [LARGE SCALE GENOMIC DNA]</scope>
    <source>
        <strain evidence="4">ATCC 29082 / PCC 7421</strain>
    </source>
</reference>
<dbReference type="EMBL" id="BA000045">
    <property type="protein sequence ID" value="BAC89743.1"/>
    <property type="molecule type" value="Genomic_DNA"/>
</dbReference>
<dbReference type="Gene3D" id="3.20.20.80">
    <property type="entry name" value="Glycosidases"/>
    <property type="match status" value="1"/>
</dbReference>
<reference evidence="3 4" key="2">
    <citation type="journal article" date="2003" name="DNA Res.">
        <title>Complete genome structure of Gloeobacter violaceus PCC 7421, a cyanobacterium that lacks thylakoids (supplement).</title>
        <authorList>
            <person name="Nakamura Y."/>
            <person name="Kaneko T."/>
            <person name="Sato S."/>
            <person name="Mimuro M."/>
            <person name="Miyashita H."/>
            <person name="Tsuchiya T."/>
            <person name="Sasamoto S."/>
            <person name="Watanabe A."/>
            <person name="Kawashima K."/>
            <person name="Kishida Y."/>
            <person name="Kiyokawa C."/>
            <person name="Kohara M."/>
            <person name="Matsumoto M."/>
            <person name="Matsuno A."/>
            <person name="Nakazaki N."/>
            <person name="Shimpo S."/>
            <person name="Takeuchi C."/>
            <person name="Yamada M."/>
            <person name="Tabata S."/>
        </authorList>
    </citation>
    <scope>NUCLEOTIDE SEQUENCE [LARGE SCALE GENOMIC DNA]</scope>
    <source>
        <strain evidence="4">ATCC 29082 / PCC 7421</strain>
    </source>
</reference>
<dbReference type="PANTHER" id="PTHR43405:SF1">
    <property type="entry name" value="GLYCOSYL HYDROLASE DIGH"/>
    <property type="match status" value="1"/>
</dbReference>
<dbReference type="RefSeq" id="WP_011141800.1">
    <property type="nucleotide sequence ID" value="NC_005125.1"/>
</dbReference>
<dbReference type="KEGG" id="gvi:glr1802"/>
<keyword evidence="4" id="KW-1185">Reference proteome</keyword>
<dbReference type="OrthoDB" id="580981at2"/>
<protein>
    <submittedName>
        <fullName evidence="3">Glr1802 protein</fullName>
    </submittedName>
</protein>
<keyword evidence="1" id="KW-0732">Signal</keyword>
<dbReference type="InParanoid" id="Q7NJN0"/>
<gene>
    <name evidence="3" type="ordered locus">glr1802</name>
</gene>
<name>Q7NJN0_GLOVI</name>
<evidence type="ECO:0000259" key="2">
    <source>
        <dbReference type="Pfam" id="PF02638"/>
    </source>
</evidence>
<evidence type="ECO:0000313" key="3">
    <source>
        <dbReference type="EMBL" id="BAC89743.1"/>
    </source>
</evidence>
<feature type="domain" description="Glycosyl hydrolase-like 10" evidence="2">
    <location>
        <begin position="4"/>
        <end position="279"/>
    </location>
</feature>
<dbReference type="InterPro" id="IPR017853">
    <property type="entry name" value="GH"/>
</dbReference>
<proteinExistence type="predicted"/>
<dbReference type="Pfam" id="PF02638">
    <property type="entry name" value="GHL10"/>
    <property type="match status" value="1"/>
</dbReference>
<sequence>MERLRGVWLTNVGSRVLHSREAIVRAMDLLAQTGFNAVFPVVWNKGFTLYPSRIMLELFGIEIDPLYAEAKRDPLAEVIEAAGRAGIRMVIPWFEYGFASSPRSDGGHILLTRPAWTARVSGGAPLVKNGLVWMNALDPEVQNFVLSLMLEVATHYDIVGVQGDDRLPALPVEGGYDPRTVELFRETTGSDPPGWASEPGWVQWRADRLTEFLGRLYTQIKSVRPELLLSLAPSVYPFSLNHYLQDVAEWARRGWFDLLHPQVYRENFGQYRREIDRFKRDFPPEATGRIAPGIAFKANGVEIGVDDVRRRIALNCERGLGGEVFFYFDGLCANDGRMVKAFRD</sequence>
<dbReference type="InterPro" id="IPR052177">
    <property type="entry name" value="Divisome_Glycosyl_Hydrolase"/>
</dbReference>
<dbReference type="SUPFAM" id="SSF51445">
    <property type="entry name" value="(Trans)glycosidases"/>
    <property type="match status" value="1"/>
</dbReference>
<dbReference type="eggNOG" id="COG1649">
    <property type="taxonomic scope" value="Bacteria"/>
</dbReference>
<dbReference type="PhylomeDB" id="Q7NJN0"/>
<dbReference type="Proteomes" id="UP000000557">
    <property type="component" value="Chromosome"/>
</dbReference>